<feature type="chain" id="PRO_5029442642" evidence="2">
    <location>
        <begin position="27"/>
        <end position="271"/>
    </location>
</feature>
<sequence length="271" mass="30008">MARKSFSSIFVAATLFVAQLMGAVEARKPKALGVCSLNHRHLSVVKIRANEGTNVLKKAWNRLRGRKHIDSRMPHVEFVLAEGEALFTSYFSRGEQKHLESGKSGDMITLTGGPAKLPTQDMKCRIRKRGDRRNVVRKLGASIGAIGYLDDGQWRFLQPDYSKGDTVSVGYLNVRSEETVGTVYFRRGEPSVHMDEDKTVIADSTDNTQHKLAFVHSEAAKRFYDAIHSVTENDVFGNTVSRSQVGGDGSAVSTDDRDALEPSDFEVDNSQ</sequence>
<dbReference type="OrthoDB" id="423983at2759"/>
<evidence type="ECO:0000313" key="3">
    <source>
        <dbReference type="EMBL" id="KAF4654169.1"/>
    </source>
</evidence>
<dbReference type="EMBL" id="JAAPAO010000756">
    <property type="protein sequence ID" value="KAF4654169.1"/>
    <property type="molecule type" value="Genomic_DNA"/>
</dbReference>
<feature type="compositionally biased region" description="Acidic residues" evidence="1">
    <location>
        <begin position="261"/>
        <end position="271"/>
    </location>
</feature>
<organism evidence="3 4">
    <name type="scientific">Perkinsus chesapeaki</name>
    <name type="common">Clam parasite</name>
    <name type="synonym">Perkinsus andrewsi</name>
    <dbReference type="NCBI Taxonomy" id="330153"/>
    <lineage>
        <taxon>Eukaryota</taxon>
        <taxon>Sar</taxon>
        <taxon>Alveolata</taxon>
        <taxon>Perkinsozoa</taxon>
        <taxon>Perkinsea</taxon>
        <taxon>Perkinsida</taxon>
        <taxon>Perkinsidae</taxon>
        <taxon>Perkinsus</taxon>
    </lineage>
</organism>
<dbReference type="Proteomes" id="UP000591131">
    <property type="component" value="Unassembled WGS sequence"/>
</dbReference>
<proteinExistence type="predicted"/>
<feature type="region of interest" description="Disordered" evidence="1">
    <location>
        <begin position="241"/>
        <end position="271"/>
    </location>
</feature>
<evidence type="ECO:0000313" key="4">
    <source>
        <dbReference type="Proteomes" id="UP000591131"/>
    </source>
</evidence>
<feature type="signal peptide" evidence="2">
    <location>
        <begin position="1"/>
        <end position="26"/>
    </location>
</feature>
<name>A0A7J6L4M7_PERCH</name>
<keyword evidence="4" id="KW-1185">Reference proteome</keyword>
<evidence type="ECO:0000256" key="2">
    <source>
        <dbReference type="SAM" id="SignalP"/>
    </source>
</evidence>
<protein>
    <submittedName>
        <fullName evidence="3">Uncharacterized protein</fullName>
    </submittedName>
</protein>
<dbReference type="AlphaFoldDB" id="A0A7J6L4M7"/>
<keyword evidence="2" id="KW-0732">Signal</keyword>
<accession>A0A7J6L4M7</accession>
<reference evidence="3 4" key="1">
    <citation type="submission" date="2020-04" db="EMBL/GenBank/DDBJ databases">
        <title>Perkinsus chesapeaki whole genome sequence.</title>
        <authorList>
            <person name="Bogema D.R."/>
        </authorList>
    </citation>
    <scope>NUCLEOTIDE SEQUENCE [LARGE SCALE GENOMIC DNA]</scope>
    <source>
        <strain evidence="3">ATCC PRA-425</strain>
    </source>
</reference>
<gene>
    <name evidence="3" type="ORF">FOL47_010107</name>
</gene>
<comment type="caution">
    <text evidence="3">The sequence shown here is derived from an EMBL/GenBank/DDBJ whole genome shotgun (WGS) entry which is preliminary data.</text>
</comment>
<evidence type="ECO:0000256" key="1">
    <source>
        <dbReference type="SAM" id="MobiDB-lite"/>
    </source>
</evidence>